<evidence type="ECO:0000313" key="7">
    <source>
        <dbReference type="EMBL" id="SIS40250.1"/>
    </source>
</evidence>
<dbReference type="Proteomes" id="UP000185999">
    <property type="component" value="Unassembled WGS sequence"/>
</dbReference>
<comment type="subcellular location">
    <subcellularLocation>
        <location evidence="1">Cell inner membrane</location>
    </subcellularLocation>
</comment>
<organism evidence="7 8">
    <name type="scientific">Neptunomonas antarctica</name>
    <dbReference type="NCBI Taxonomy" id="619304"/>
    <lineage>
        <taxon>Bacteria</taxon>
        <taxon>Pseudomonadati</taxon>
        <taxon>Pseudomonadota</taxon>
        <taxon>Gammaproteobacteria</taxon>
        <taxon>Oceanospirillales</taxon>
        <taxon>Oceanospirillaceae</taxon>
        <taxon>Neptunomonas</taxon>
    </lineage>
</organism>
<evidence type="ECO:0000256" key="5">
    <source>
        <dbReference type="ARBA" id="ARBA00023136"/>
    </source>
</evidence>
<dbReference type="EMBL" id="FTOE01000001">
    <property type="protein sequence ID" value="SIS40250.1"/>
    <property type="molecule type" value="Genomic_DNA"/>
</dbReference>
<evidence type="ECO:0000256" key="1">
    <source>
        <dbReference type="ARBA" id="ARBA00004533"/>
    </source>
</evidence>
<evidence type="ECO:0000313" key="8">
    <source>
        <dbReference type="Proteomes" id="UP000185999"/>
    </source>
</evidence>
<evidence type="ECO:0000256" key="4">
    <source>
        <dbReference type="ARBA" id="ARBA00022679"/>
    </source>
</evidence>
<keyword evidence="2" id="KW-1003">Cell membrane</keyword>
<gene>
    <name evidence="7" type="ORF">SAMN05421760_10192</name>
</gene>
<keyword evidence="4 7" id="KW-0808">Transferase</keyword>
<dbReference type="GO" id="GO:0016746">
    <property type="term" value="F:acyltransferase activity"/>
    <property type="evidence" value="ECO:0007669"/>
    <property type="project" value="UniProtKB-KW"/>
</dbReference>
<dbReference type="PIRSF" id="PIRSF028561">
    <property type="entry name" value="Ac_Trasf"/>
    <property type="match status" value="1"/>
</dbReference>
<keyword evidence="5" id="KW-0472">Membrane</keyword>
<name>A0A1N7IT84_9GAMM</name>
<evidence type="ECO:0000256" key="6">
    <source>
        <dbReference type="ARBA" id="ARBA00023315"/>
    </source>
</evidence>
<keyword evidence="6 7" id="KW-0012">Acyltransferase</keyword>
<dbReference type="AlphaFoldDB" id="A0A1N7IT84"/>
<keyword evidence="8" id="KW-1185">Reference proteome</keyword>
<sequence length="314" mass="36022">MSEPVKHWSKIGETGTLLGMKILLAVYRIFGRRGFRVLLFPVMSYYYLTQKKARDASRQYLNKLSLYTQTPEAENNLSTFQHFLMFGEVLLDKFLVWMGHIRREDVIFETPDAFEKIDSSNRGGIIIVSHLGNTEVCSALAHQLPDIRLTVLVYTQHAEKFNALMKKVNNSARIEMLQVTEMTPATAMLLSERVEAGEFIVIAGDRTPVTGHARTSRVSFLGSPALMPQGAFILSGLLKCPVYLMFCLKQQAHYHIYLEHFTEQLRFSRKERPTAIQDAVQRYAARLEHYSLIAPLQWFNFFPFWADATDDSTQ</sequence>
<dbReference type="STRING" id="619304.SAMN05421760_10192"/>
<dbReference type="InterPro" id="IPR014548">
    <property type="entry name" value="Ac_Trasf"/>
</dbReference>
<dbReference type="CDD" id="cd07984">
    <property type="entry name" value="LPLAT_LABLAT-like"/>
    <property type="match status" value="1"/>
</dbReference>
<reference evidence="8" key="1">
    <citation type="submission" date="2017-01" db="EMBL/GenBank/DDBJ databases">
        <authorList>
            <person name="Varghese N."/>
            <person name="Submissions S."/>
        </authorList>
    </citation>
    <scope>NUCLEOTIDE SEQUENCE [LARGE SCALE GENOMIC DNA]</scope>
    <source>
        <strain evidence="8">DSM 22306</strain>
    </source>
</reference>
<dbReference type="GO" id="GO:0009247">
    <property type="term" value="P:glycolipid biosynthetic process"/>
    <property type="evidence" value="ECO:0007669"/>
    <property type="project" value="UniProtKB-ARBA"/>
</dbReference>
<dbReference type="PANTHER" id="PTHR30606">
    <property type="entry name" value="LIPID A BIOSYNTHESIS LAUROYL ACYLTRANSFERASE"/>
    <property type="match status" value="1"/>
</dbReference>
<dbReference type="InterPro" id="IPR004960">
    <property type="entry name" value="LipA_acyltrans"/>
</dbReference>
<dbReference type="OrthoDB" id="9808633at2"/>
<keyword evidence="3" id="KW-0997">Cell inner membrane</keyword>
<dbReference type="RefSeq" id="WP_054339725.1">
    <property type="nucleotide sequence ID" value="NZ_FTOE01000001.1"/>
</dbReference>
<accession>A0A1N7IT84</accession>
<dbReference type="PANTHER" id="PTHR30606:SF9">
    <property type="entry name" value="LIPID A BIOSYNTHESIS LAUROYLTRANSFERASE"/>
    <property type="match status" value="1"/>
</dbReference>
<evidence type="ECO:0000256" key="3">
    <source>
        <dbReference type="ARBA" id="ARBA00022519"/>
    </source>
</evidence>
<protein>
    <submittedName>
        <fullName evidence="7">Predicted acyltransferase, LPLAT superfamily</fullName>
    </submittedName>
</protein>
<dbReference type="GO" id="GO:0005886">
    <property type="term" value="C:plasma membrane"/>
    <property type="evidence" value="ECO:0007669"/>
    <property type="project" value="UniProtKB-SubCell"/>
</dbReference>
<evidence type="ECO:0000256" key="2">
    <source>
        <dbReference type="ARBA" id="ARBA00022475"/>
    </source>
</evidence>
<proteinExistence type="predicted"/>